<dbReference type="SUPFAM" id="SSF69593">
    <property type="entry name" value="Glycerol-3-phosphate (1)-acyltransferase"/>
    <property type="match status" value="1"/>
</dbReference>
<evidence type="ECO:0000313" key="5">
    <source>
        <dbReference type="Proteomes" id="UP000704762"/>
    </source>
</evidence>
<dbReference type="Proteomes" id="UP000704762">
    <property type="component" value="Unassembled WGS sequence"/>
</dbReference>
<dbReference type="RefSeq" id="WP_204915949.1">
    <property type="nucleotide sequence ID" value="NZ_BAAAQP010000003.1"/>
</dbReference>
<dbReference type="EC" id="2.3.1.51" evidence="4"/>
<dbReference type="InterPro" id="IPR002123">
    <property type="entry name" value="Plipid/glycerol_acylTrfase"/>
</dbReference>
<evidence type="ECO:0000259" key="3">
    <source>
        <dbReference type="SMART" id="SM00563"/>
    </source>
</evidence>
<evidence type="ECO:0000256" key="2">
    <source>
        <dbReference type="ARBA" id="ARBA00023315"/>
    </source>
</evidence>
<dbReference type="CDD" id="cd07989">
    <property type="entry name" value="LPLAT_AGPAT-like"/>
    <property type="match status" value="1"/>
</dbReference>
<protein>
    <submittedName>
        <fullName evidence="4">1-acyl-sn-glycerol-3-phosphate acyltransferase</fullName>
        <ecNumber evidence="4">2.3.1.51</ecNumber>
    </submittedName>
</protein>
<keyword evidence="1 4" id="KW-0808">Transferase</keyword>
<gene>
    <name evidence="4" type="ORF">JOE57_000148</name>
</gene>
<dbReference type="SMART" id="SM00563">
    <property type="entry name" value="PlsC"/>
    <property type="match status" value="1"/>
</dbReference>
<organism evidence="4 5">
    <name type="scientific">Microlunatus panaciterrae</name>
    <dbReference type="NCBI Taxonomy" id="400768"/>
    <lineage>
        <taxon>Bacteria</taxon>
        <taxon>Bacillati</taxon>
        <taxon>Actinomycetota</taxon>
        <taxon>Actinomycetes</taxon>
        <taxon>Propionibacteriales</taxon>
        <taxon>Propionibacteriaceae</taxon>
        <taxon>Microlunatus</taxon>
    </lineage>
</organism>
<name>A0ABS2RFA0_9ACTN</name>
<feature type="domain" description="Phospholipid/glycerol acyltransferase" evidence="3">
    <location>
        <begin position="59"/>
        <end position="169"/>
    </location>
</feature>
<sequence>MSSVSPIPGISPGLPHLHHLPIRKTWSLSVVRRPIEAAMRLYWRIEIHSEDLVPQTGPVILAANHLGVVDGPLLVAISHRLSFAMAKREIFVGWLGRMLAHLGQISVDRHQVDKHAISRAIQVLRTDGVLAVFPEGVRAAGDLAWARGGAVYLAMVTGAPIVPVALLGTRLPGQTTNQLPARRSTIHVVYGNPIRVPQYDWPRRKVVVAEWTERVRRELADHVVAAQLRTGVALPGPPVPKPIKQT</sequence>
<reference evidence="4 5" key="1">
    <citation type="submission" date="2021-01" db="EMBL/GenBank/DDBJ databases">
        <title>Sequencing the genomes of 1000 actinobacteria strains.</title>
        <authorList>
            <person name="Klenk H.-P."/>
        </authorList>
    </citation>
    <scope>NUCLEOTIDE SEQUENCE [LARGE SCALE GENOMIC DNA]</scope>
    <source>
        <strain evidence="4 5">DSM 18662</strain>
    </source>
</reference>
<dbReference type="PANTHER" id="PTHR10434">
    <property type="entry name" value="1-ACYL-SN-GLYCEROL-3-PHOSPHATE ACYLTRANSFERASE"/>
    <property type="match status" value="1"/>
</dbReference>
<keyword evidence="2 4" id="KW-0012">Acyltransferase</keyword>
<dbReference type="GO" id="GO:0003841">
    <property type="term" value="F:1-acylglycerol-3-phosphate O-acyltransferase activity"/>
    <property type="evidence" value="ECO:0007669"/>
    <property type="project" value="UniProtKB-EC"/>
</dbReference>
<comment type="caution">
    <text evidence="4">The sequence shown here is derived from an EMBL/GenBank/DDBJ whole genome shotgun (WGS) entry which is preliminary data.</text>
</comment>
<accession>A0ABS2RFA0</accession>
<evidence type="ECO:0000256" key="1">
    <source>
        <dbReference type="ARBA" id="ARBA00022679"/>
    </source>
</evidence>
<dbReference type="Pfam" id="PF01553">
    <property type="entry name" value="Acyltransferase"/>
    <property type="match status" value="1"/>
</dbReference>
<dbReference type="EMBL" id="JAFBCF010000001">
    <property type="protein sequence ID" value="MBM7797227.1"/>
    <property type="molecule type" value="Genomic_DNA"/>
</dbReference>
<dbReference type="PANTHER" id="PTHR10434:SF11">
    <property type="entry name" value="1-ACYL-SN-GLYCEROL-3-PHOSPHATE ACYLTRANSFERASE"/>
    <property type="match status" value="1"/>
</dbReference>
<proteinExistence type="predicted"/>
<keyword evidence="5" id="KW-1185">Reference proteome</keyword>
<evidence type="ECO:0000313" key="4">
    <source>
        <dbReference type="EMBL" id="MBM7797227.1"/>
    </source>
</evidence>